<dbReference type="Proteomes" id="UP000445144">
    <property type="component" value="Unassembled WGS sequence"/>
</dbReference>
<gene>
    <name evidence="1" type="ORF">CHRY9293_03700</name>
</gene>
<sequence length="39" mass="4416">METKKATITRDKDKAVLVLTCISKNNEIILTEDNPNNIK</sequence>
<accession>A0A6N4XG40</accession>
<dbReference type="EMBL" id="CACVBR010000087">
    <property type="protein sequence ID" value="CAA7197627.1"/>
    <property type="molecule type" value="Genomic_DNA"/>
</dbReference>
<proteinExistence type="predicted"/>
<name>A0A6N4XG40_9FLAO</name>
<evidence type="ECO:0000313" key="1">
    <source>
        <dbReference type="EMBL" id="CAA7197627.1"/>
    </source>
</evidence>
<dbReference type="AlphaFoldDB" id="A0A6N4XG40"/>
<organism evidence="1 2">
    <name type="scientific">Chryseobacterium potabilaquae</name>
    <dbReference type="NCBI Taxonomy" id="2675057"/>
    <lineage>
        <taxon>Bacteria</taxon>
        <taxon>Pseudomonadati</taxon>
        <taxon>Bacteroidota</taxon>
        <taxon>Flavobacteriia</taxon>
        <taxon>Flavobacteriales</taxon>
        <taxon>Weeksellaceae</taxon>
        <taxon>Chryseobacterium group</taxon>
        <taxon>Chryseobacterium</taxon>
    </lineage>
</organism>
<keyword evidence="2" id="KW-1185">Reference proteome</keyword>
<reference evidence="1 2" key="1">
    <citation type="submission" date="2020-01" db="EMBL/GenBank/DDBJ databases">
        <authorList>
            <person name="Rodrigo-Torres L."/>
            <person name="Arahal R. D."/>
            <person name="Lucena T."/>
        </authorList>
    </citation>
    <scope>NUCLEOTIDE SEQUENCE [LARGE SCALE GENOMIC DNA]</scope>
    <source>
        <strain evidence="1 2">CECT 9293</strain>
    </source>
</reference>
<protein>
    <submittedName>
        <fullName evidence="1">Uncharacterized protein</fullName>
    </submittedName>
</protein>
<evidence type="ECO:0000313" key="2">
    <source>
        <dbReference type="Proteomes" id="UP000445144"/>
    </source>
</evidence>